<dbReference type="Proteomes" id="UP001652625">
    <property type="component" value="Chromosome 08"/>
</dbReference>
<dbReference type="Gene3D" id="1.10.8.60">
    <property type="match status" value="1"/>
</dbReference>
<gene>
    <name evidence="3" type="primary">LOC100207471</name>
</gene>
<evidence type="ECO:0000313" key="3">
    <source>
        <dbReference type="RefSeq" id="XP_065659209.1"/>
    </source>
</evidence>
<dbReference type="InterPro" id="IPR027417">
    <property type="entry name" value="P-loop_NTPase"/>
</dbReference>
<dbReference type="RefSeq" id="XP_065659209.1">
    <property type="nucleotide sequence ID" value="XM_065803137.1"/>
</dbReference>
<accession>A0ABM4CC02</accession>
<evidence type="ECO:0000256" key="1">
    <source>
        <dbReference type="SAM" id="Coils"/>
    </source>
</evidence>
<dbReference type="PANTHER" id="PTHR23389">
    <property type="entry name" value="CHROMOSOME TRANSMISSION FIDELITY FACTOR 18"/>
    <property type="match status" value="1"/>
</dbReference>
<keyword evidence="2" id="KW-1185">Reference proteome</keyword>
<dbReference type="PANTHER" id="PTHR23389:SF21">
    <property type="entry name" value="ATPASE FAMILY AAA DOMAIN-CONTAINING PROTEIN 5"/>
    <property type="match status" value="1"/>
</dbReference>
<keyword evidence="1" id="KW-0175">Coiled coil</keyword>
<organism evidence="2 3">
    <name type="scientific">Hydra vulgaris</name>
    <name type="common">Hydra</name>
    <name type="synonym">Hydra attenuata</name>
    <dbReference type="NCBI Taxonomy" id="6087"/>
    <lineage>
        <taxon>Eukaryota</taxon>
        <taxon>Metazoa</taxon>
        <taxon>Cnidaria</taxon>
        <taxon>Hydrozoa</taxon>
        <taxon>Hydroidolina</taxon>
        <taxon>Anthoathecata</taxon>
        <taxon>Aplanulata</taxon>
        <taxon>Hydridae</taxon>
        <taxon>Hydra</taxon>
    </lineage>
</organism>
<name>A0ABM4CC02_HYDVU</name>
<dbReference type="SUPFAM" id="SSF52540">
    <property type="entry name" value="P-loop containing nucleoside triphosphate hydrolases"/>
    <property type="match status" value="1"/>
</dbReference>
<dbReference type="GeneID" id="100207471"/>
<proteinExistence type="predicted"/>
<reference evidence="3" key="1">
    <citation type="submission" date="2025-08" db="UniProtKB">
        <authorList>
            <consortium name="RefSeq"/>
        </authorList>
    </citation>
    <scope>IDENTIFICATION</scope>
</reference>
<evidence type="ECO:0000313" key="2">
    <source>
        <dbReference type="Proteomes" id="UP001652625"/>
    </source>
</evidence>
<protein>
    <submittedName>
        <fullName evidence="3">Uncharacterized protein LOC100207471 isoform X2</fullName>
    </submittedName>
</protein>
<sequence length="1297" mass="149545">MEKLKVCENVGFTIEMDNKSSRNQANTLYKDATKRFETNNVSLLTPYPIYNHVNCEFLHYDAIKMVADEDTNSVKDQYSNSLNDARAYKSLLDKSGKNQSVVNADVQELRLVDDWLMVLVEQHPDFPVKKFFQHYLSCQKNVITKNIERNEASTKNIKSIWERDAEVQLINNLHDDQKNKETVEKNVVKKCTDVKDIRLLLKKTVKKRVKNCEEKSPAKCEATDELLDDSIVNVEDFDETKISHNKESINVLQEVEQMTSPTKVDKISINGLMKKALQKRDQRRDRRDRAREFFNDKQLNKKISVNNKKVDDNDMKDVAVNSVLLVEDFVSSAGKTPNSVNKPTEDVELIKKYNTGKKINSKDIRAMFLKEEEVKEDSLIKIKSLSSISVVKTSKSDEKVFTSLLNSVNDELPLKISSVEVAADLVAASVTRTLNIETDKVSYAKNEIKGSLFPTSFVEQFDKSLPVTGINFYGDIKCIEKNMEILNQYESLSAKFDKAEDSIDCLKQLIQPVSKIDEIKKEISDVEGPKQVLDNIINGHKHVGSKNCIKTKTIFTNKKSETLKRNKEMTNDKMRIINKEMINDKRRIINNEQPKLCENSADRSENKVCDSCKCLNLIDLERNKPEECEQMNVRRSSRHKRKVDYFEDKISPQKTDTRAKKLPKCSSEPVLMSSVSQEFCIVENELDNYDDMEIDKSKLDLDKKKLTQLKSSQFKDISTKVKPAVELNEVVVNSFLSWTEKYQPTKPRFVLGNRVKVRELFDWLNTWKERNEIAAQRTSKRNNSESESDLSLFSDDDDENSFINTLLLTGPIGCGTTAAVVACAKQMQFKILEINPSILRTGKHVMDRVAEAVVSHQIPKKHSATSKASFFSCKSDKQEQLMATTQVAADEISLVLFEHVDIVYEDHDKGFWQGLNSLCRLSKRPIILTANDPSTIIYDDRGEPVGMESISLERPSTEQLLPMMQIICLIEHVFIPREILLEIIRLCNNDVRKTLLQLQFWFEQGKEPMYKLWKERCLNKTINSPSQIYSNDLNTKNNSNDKSQTDNTLIKESSLVENCEPSDQSKKKAFKIMIPRFNLKNFWKNPVEEFFNIKSISSLNLWNDQCIDSHHTFIKKTSKHTTGDHFLHNLGNIIDCVSDMDCYLCPRYDYKEKDVYQWSAFLKDSLVDSLTTESGVPNPYPISEMLESAKFVVENCYEQCYEKKEKLVFIHHRTNHEDLVFQRLIESKMPTLSRLDRQNFYQDVLPCLRSICSSEEQKRILQDKRRSRRFLHYLDSVSLGLDESALKKLSASPFSIF</sequence>
<feature type="coiled-coil region" evidence="1">
    <location>
        <begin position="482"/>
        <end position="509"/>
    </location>
</feature>
<dbReference type="Gene3D" id="3.40.50.300">
    <property type="entry name" value="P-loop containing nucleotide triphosphate hydrolases"/>
    <property type="match status" value="1"/>
</dbReference>